<comment type="caution">
    <text evidence="13">The sequence shown here is derived from an EMBL/GenBank/DDBJ whole genome shotgun (WGS) entry which is preliminary data.</text>
</comment>
<feature type="region of interest" description="Disordered" evidence="11">
    <location>
        <begin position="270"/>
        <end position="299"/>
    </location>
</feature>
<dbReference type="GO" id="GO:0003887">
    <property type="term" value="F:DNA-directed DNA polymerase activity"/>
    <property type="evidence" value="ECO:0007669"/>
    <property type="project" value="UniProtKB-KW"/>
</dbReference>
<gene>
    <name evidence="13" type="ORF">Tci_046417</name>
</gene>
<dbReference type="CDD" id="cd09272">
    <property type="entry name" value="RNase_HI_RT_Ty1"/>
    <property type="match status" value="1"/>
</dbReference>
<evidence type="ECO:0000256" key="9">
    <source>
        <dbReference type="ARBA" id="ARBA00023172"/>
    </source>
</evidence>
<dbReference type="InterPro" id="IPR001584">
    <property type="entry name" value="Integrase_cat-core"/>
</dbReference>
<dbReference type="InterPro" id="IPR036397">
    <property type="entry name" value="RNaseH_sf"/>
</dbReference>
<evidence type="ECO:0000313" key="13">
    <source>
        <dbReference type="EMBL" id="GEU74439.1"/>
    </source>
</evidence>
<evidence type="ECO:0000256" key="5">
    <source>
        <dbReference type="ARBA" id="ARBA00022842"/>
    </source>
</evidence>
<name>A0A6L2MM72_TANCI</name>
<dbReference type="SUPFAM" id="SSF53098">
    <property type="entry name" value="Ribonuclease H-like"/>
    <property type="match status" value="1"/>
</dbReference>
<dbReference type="InterPro" id="IPR013103">
    <property type="entry name" value="RVT_2"/>
</dbReference>
<proteinExistence type="predicted"/>
<dbReference type="PANTHER" id="PTHR42648">
    <property type="entry name" value="TRANSPOSASE, PUTATIVE-RELATED"/>
    <property type="match status" value="1"/>
</dbReference>
<keyword evidence="8" id="KW-0808">Transferase</keyword>
<protein>
    <submittedName>
        <fullName evidence="13">Retrovirus-related Pol polyprotein from transposon TNT 1-94</fullName>
    </submittedName>
</protein>
<keyword evidence="9" id="KW-0233">DNA recombination</keyword>
<dbReference type="InterPro" id="IPR057670">
    <property type="entry name" value="SH3_retrovirus"/>
</dbReference>
<keyword evidence="6" id="KW-0229">DNA integration</keyword>
<reference evidence="13" key="1">
    <citation type="journal article" date="2019" name="Sci. Rep.">
        <title>Draft genome of Tanacetum cinerariifolium, the natural source of mosquito coil.</title>
        <authorList>
            <person name="Yamashiro T."/>
            <person name="Shiraishi A."/>
            <person name="Satake H."/>
            <person name="Nakayama K."/>
        </authorList>
    </citation>
    <scope>NUCLEOTIDE SEQUENCE</scope>
</reference>
<dbReference type="Pfam" id="PF07727">
    <property type="entry name" value="RVT_2"/>
    <property type="match status" value="1"/>
</dbReference>
<feature type="compositionally biased region" description="Basic and acidic residues" evidence="11">
    <location>
        <begin position="1038"/>
        <end position="1050"/>
    </location>
</feature>
<evidence type="ECO:0000256" key="4">
    <source>
        <dbReference type="ARBA" id="ARBA00022801"/>
    </source>
</evidence>
<dbReference type="EMBL" id="BKCJ010006883">
    <property type="protein sequence ID" value="GEU74439.1"/>
    <property type="molecule type" value="Genomic_DNA"/>
</dbReference>
<dbReference type="Gene3D" id="3.30.420.10">
    <property type="entry name" value="Ribonuclease H-like superfamily/Ribonuclease H"/>
    <property type="match status" value="1"/>
</dbReference>
<keyword evidence="5" id="KW-0460">Magnesium</keyword>
<evidence type="ECO:0000256" key="3">
    <source>
        <dbReference type="ARBA" id="ARBA00022759"/>
    </source>
</evidence>
<evidence type="ECO:0000256" key="10">
    <source>
        <dbReference type="ARBA" id="ARBA00023268"/>
    </source>
</evidence>
<dbReference type="GO" id="GO:0015074">
    <property type="term" value="P:DNA integration"/>
    <property type="evidence" value="ECO:0007669"/>
    <property type="project" value="UniProtKB-KW"/>
</dbReference>
<feature type="domain" description="Integrase catalytic" evidence="12">
    <location>
        <begin position="1"/>
        <end position="166"/>
    </location>
</feature>
<feature type="compositionally biased region" description="Polar residues" evidence="11">
    <location>
        <begin position="271"/>
        <end position="290"/>
    </location>
</feature>
<dbReference type="PROSITE" id="PS50994">
    <property type="entry name" value="INTEGRASE"/>
    <property type="match status" value="1"/>
</dbReference>
<keyword evidence="2" id="KW-0479">Metal-binding</keyword>
<accession>A0A6L2MM72</accession>
<evidence type="ECO:0000256" key="7">
    <source>
        <dbReference type="ARBA" id="ARBA00022918"/>
    </source>
</evidence>
<feature type="compositionally biased region" description="Low complexity" evidence="11">
    <location>
        <begin position="1081"/>
        <end position="1102"/>
    </location>
</feature>
<feature type="compositionally biased region" description="Basic and acidic residues" evidence="11">
    <location>
        <begin position="858"/>
        <end position="870"/>
    </location>
</feature>
<dbReference type="GO" id="GO:0006310">
    <property type="term" value="P:DNA recombination"/>
    <property type="evidence" value="ECO:0007669"/>
    <property type="project" value="UniProtKB-KW"/>
</dbReference>
<evidence type="ECO:0000259" key="12">
    <source>
        <dbReference type="PROSITE" id="PS50994"/>
    </source>
</evidence>
<keyword evidence="4" id="KW-0378">Hydrolase</keyword>
<keyword evidence="7" id="KW-0695">RNA-directed DNA polymerase</keyword>
<evidence type="ECO:0000256" key="6">
    <source>
        <dbReference type="ARBA" id="ARBA00022908"/>
    </source>
</evidence>
<keyword evidence="3" id="KW-0255">Endonuclease</keyword>
<dbReference type="GO" id="GO:0003676">
    <property type="term" value="F:nucleic acid binding"/>
    <property type="evidence" value="ECO:0007669"/>
    <property type="project" value="InterPro"/>
</dbReference>
<keyword evidence="1" id="KW-0540">Nuclease</keyword>
<dbReference type="InterPro" id="IPR012337">
    <property type="entry name" value="RNaseH-like_sf"/>
</dbReference>
<sequence length="1272" mass="145305">MDLGGPMRVESINWKKYILVIVDDYSRFKWVKFLRSNDEAPDAINKCIKNIQVRLNATVRNVRIDNGTEFVNQTLGDFYENVSISHQTFVARTPQQNDVVKRQNRTLVEAARTMLIFSKAPLFLWDEAIHTACYTQNCSLICLRYNKTLYELMHDKKPDLSFLHVFGSLCYLTNDSEDLGKLNAKANIGIFVGYAPTKKAFRIYNMRTQKNMKTIHVTFDELTTMDSVQFSSGPGLQSMTPATSSSGLVPNPIHRQPLAAAPRVVDVADSPVSTSIDQDAPSTSISSPQEQEYYPTKDHPIANVIRDPSRSVSTRKQLETDAMCYYFDAFLTSVEPKNFKQAITEPSWIDAMQEEIHKFERLQVWELVSCPDKVMLIKLKRIYKVKTDGFGGLREEVYVFQPEGFVDQDNPSHVYKLNKALYGLKQAPRSRYDMLLCFLIKQHFSKGVVDLTLTRKARNDLLLVQIDVDDIIFASTNTALCNAFANLMTTKFKMSMMGADAKPIEKHLHAVKRIFRYLKGTINMVLWYSKDTDMSLKAYLDADHARCQDTRRSTSGSAQFLGDKLVSWSSKKQKSTAILSLEAERNMNPVAAQQVALDNALVAPEKGLKIDKCNARIELHNQDFVEPPFEEEIVSFIKELDYSGKCDMLYEIHTDHMHQPWRIFVEIINMCISEKSSGLDRLRLSGAQILWGMYNKKNIDFVALLWEDFMFQADNREISSVRKENMPYPIFTKVIINHFISKDKTISMRNQINIHTIRNDTLLGVVIRNTPGVSVSKNKSPIKVDRGKGMDLLSEAALLEAAQLKKTLKKSKLETHKLHASGSGDGVGSQPNKDDDSNDDDSDDVSNDDDDVDSDADGDNKASDSEKTNFDEDENPNLNQNENEEEEYEDEYVRTPDTDGFIDDEEYEELYKDVNVSTRLEESSQKDFRSYTVEFEKKAKDERKRYIDLIEISVKEIIKDEVKSQLSQILPKEVSEFDTPMIQSTITESLENVVLAKSSSQPKSTYKAAASLTEFELKKILLDKMQKSKSYRGKAYSLKRDREDKDKDEDPPAGSDHGLKKRKTSKDAKPSKGFKSKESKSSSSKGTKSQSKSSSKSTQAKESVFETADIEMLQNQGAVTDRLDWNNPEGQEYPFDLRNPLPLIEDRGIQDMVPLLYSPVKVAYDKYAVWGITRWGSKRQRFMDTSNRVSKHDMFSTKRIIAVTHVKVIKWYDYGYLEEIVVPREDQKLYKFMEGDFPRLNLHDIVDMLLLLVQKKLSNLETDVIFDLNVVL</sequence>
<dbReference type="GO" id="GO:0003964">
    <property type="term" value="F:RNA-directed DNA polymerase activity"/>
    <property type="evidence" value="ECO:0007669"/>
    <property type="project" value="UniProtKB-KW"/>
</dbReference>
<dbReference type="AlphaFoldDB" id="A0A6L2MM72"/>
<dbReference type="GO" id="GO:0046872">
    <property type="term" value="F:metal ion binding"/>
    <property type="evidence" value="ECO:0007669"/>
    <property type="project" value="UniProtKB-KW"/>
</dbReference>
<evidence type="ECO:0000256" key="8">
    <source>
        <dbReference type="ARBA" id="ARBA00022932"/>
    </source>
</evidence>
<dbReference type="InterPro" id="IPR039537">
    <property type="entry name" value="Retrotran_Ty1/copia-like"/>
</dbReference>
<evidence type="ECO:0000256" key="2">
    <source>
        <dbReference type="ARBA" id="ARBA00022723"/>
    </source>
</evidence>
<evidence type="ECO:0000256" key="11">
    <source>
        <dbReference type="SAM" id="MobiDB-lite"/>
    </source>
</evidence>
<feature type="compositionally biased region" description="Acidic residues" evidence="11">
    <location>
        <begin position="836"/>
        <end position="857"/>
    </location>
</feature>
<dbReference type="PANTHER" id="PTHR42648:SF11">
    <property type="entry name" value="TRANSPOSON TY4-P GAG-POL POLYPROTEIN"/>
    <property type="match status" value="1"/>
</dbReference>
<keyword evidence="8" id="KW-0239">DNA-directed DNA polymerase</keyword>
<dbReference type="Pfam" id="PF25597">
    <property type="entry name" value="SH3_retrovirus"/>
    <property type="match status" value="1"/>
</dbReference>
<dbReference type="GO" id="GO:0016787">
    <property type="term" value="F:hydrolase activity"/>
    <property type="evidence" value="ECO:0007669"/>
    <property type="project" value="UniProtKB-KW"/>
</dbReference>
<keyword evidence="10" id="KW-0511">Multifunctional enzyme</keyword>
<organism evidence="13">
    <name type="scientific">Tanacetum cinerariifolium</name>
    <name type="common">Dalmatian daisy</name>
    <name type="synonym">Chrysanthemum cinerariifolium</name>
    <dbReference type="NCBI Taxonomy" id="118510"/>
    <lineage>
        <taxon>Eukaryota</taxon>
        <taxon>Viridiplantae</taxon>
        <taxon>Streptophyta</taxon>
        <taxon>Embryophyta</taxon>
        <taxon>Tracheophyta</taxon>
        <taxon>Spermatophyta</taxon>
        <taxon>Magnoliopsida</taxon>
        <taxon>eudicotyledons</taxon>
        <taxon>Gunneridae</taxon>
        <taxon>Pentapetalae</taxon>
        <taxon>asterids</taxon>
        <taxon>campanulids</taxon>
        <taxon>Asterales</taxon>
        <taxon>Asteraceae</taxon>
        <taxon>Asteroideae</taxon>
        <taxon>Anthemideae</taxon>
        <taxon>Anthemidinae</taxon>
        <taxon>Tanacetum</taxon>
    </lineage>
</organism>
<keyword evidence="8" id="KW-0548">Nucleotidyltransferase</keyword>
<evidence type="ECO:0000256" key="1">
    <source>
        <dbReference type="ARBA" id="ARBA00022722"/>
    </source>
</evidence>
<dbReference type="GO" id="GO:0004519">
    <property type="term" value="F:endonuclease activity"/>
    <property type="evidence" value="ECO:0007669"/>
    <property type="project" value="UniProtKB-KW"/>
</dbReference>
<feature type="region of interest" description="Disordered" evidence="11">
    <location>
        <begin position="813"/>
        <end position="903"/>
    </location>
</feature>
<feature type="compositionally biased region" description="Basic and acidic residues" evidence="11">
    <location>
        <begin position="1065"/>
        <end position="1080"/>
    </location>
</feature>
<feature type="region of interest" description="Disordered" evidence="11">
    <location>
        <begin position="1027"/>
        <end position="1103"/>
    </location>
</feature>